<dbReference type="SMART" id="SM00448">
    <property type="entry name" value="REC"/>
    <property type="match status" value="1"/>
</dbReference>
<feature type="domain" description="Histidine kinase" evidence="7">
    <location>
        <begin position="524"/>
        <end position="764"/>
    </location>
</feature>
<protein>
    <recommendedName>
        <fullName evidence="13">LOV domain-containing protein</fullName>
    </recommendedName>
</protein>
<feature type="region of interest" description="Disordered" evidence="6">
    <location>
        <begin position="769"/>
        <end position="792"/>
    </location>
</feature>
<organism evidence="11 12">
    <name type="scientific">Coccomyxa subellipsoidea</name>
    <dbReference type="NCBI Taxonomy" id="248742"/>
    <lineage>
        <taxon>Eukaryota</taxon>
        <taxon>Viridiplantae</taxon>
        <taxon>Chlorophyta</taxon>
        <taxon>core chlorophytes</taxon>
        <taxon>Trebouxiophyceae</taxon>
        <taxon>Trebouxiophyceae incertae sedis</taxon>
        <taxon>Coccomyxaceae</taxon>
        <taxon>Coccomyxa</taxon>
    </lineage>
</organism>
<dbReference type="InterPro" id="IPR004358">
    <property type="entry name" value="Sig_transdc_His_kin-like_C"/>
</dbReference>
<gene>
    <name evidence="11" type="ORF">WJX75_005830</name>
</gene>
<keyword evidence="1" id="KW-0157">Chromophore</keyword>
<dbReference type="SMART" id="SM00091">
    <property type="entry name" value="PAS"/>
    <property type="match status" value="3"/>
</dbReference>
<evidence type="ECO:0000259" key="7">
    <source>
        <dbReference type="PROSITE" id="PS50109"/>
    </source>
</evidence>
<dbReference type="Pfam" id="PF00512">
    <property type="entry name" value="HisKA"/>
    <property type="match status" value="1"/>
</dbReference>
<dbReference type="Gene3D" id="3.30.565.10">
    <property type="entry name" value="Histidine kinase-like ATPase, C-terminal domain"/>
    <property type="match status" value="1"/>
</dbReference>
<dbReference type="PROSITE" id="PS50113">
    <property type="entry name" value="PAC"/>
    <property type="match status" value="2"/>
</dbReference>
<proteinExistence type="predicted"/>
<keyword evidence="1" id="KW-0600">Photoreceptor protein</keyword>
<name>A0ABR2Z3Z7_9CHLO</name>
<dbReference type="InterPro" id="IPR036890">
    <property type="entry name" value="HATPase_C_sf"/>
</dbReference>
<dbReference type="PROSITE" id="PS50110">
    <property type="entry name" value="RESPONSE_REGULATORY"/>
    <property type="match status" value="1"/>
</dbReference>
<dbReference type="Pfam" id="PF13426">
    <property type="entry name" value="PAS_9"/>
    <property type="match status" value="4"/>
</dbReference>
<evidence type="ECO:0000256" key="2">
    <source>
        <dbReference type="ARBA" id="ARBA00022553"/>
    </source>
</evidence>
<feature type="domain" description="PAS" evidence="9">
    <location>
        <begin position="256"/>
        <end position="323"/>
    </location>
</feature>
<feature type="region of interest" description="Disordered" evidence="6">
    <location>
        <begin position="958"/>
        <end position="1100"/>
    </location>
</feature>
<evidence type="ECO:0000256" key="3">
    <source>
        <dbReference type="ARBA" id="ARBA00022606"/>
    </source>
</evidence>
<dbReference type="InterPro" id="IPR011006">
    <property type="entry name" value="CheY-like_superfamily"/>
</dbReference>
<feature type="domain" description="PAC" evidence="10">
    <location>
        <begin position="324"/>
        <end position="378"/>
    </location>
</feature>
<reference evidence="11 12" key="1">
    <citation type="journal article" date="2024" name="Nat. Commun.">
        <title>Phylogenomics reveals the evolutionary origins of lichenization in chlorophyte algae.</title>
        <authorList>
            <person name="Puginier C."/>
            <person name="Libourel C."/>
            <person name="Otte J."/>
            <person name="Skaloud P."/>
            <person name="Haon M."/>
            <person name="Grisel S."/>
            <person name="Petersen M."/>
            <person name="Berrin J.G."/>
            <person name="Delaux P.M."/>
            <person name="Dal Grande F."/>
            <person name="Keller J."/>
        </authorList>
    </citation>
    <scope>NUCLEOTIDE SEQUENCE [LARGE SCALE GENOMIC DNA]</scope>
    <source>
        <strain evidence="11 12">SAG 216-7</strain>
    </source>
</reference>
<dbReference type="InterPro" id="IPR003594">
    <property type="entry name" value="HATPase_dom"/>
</dbReference>
<evidence type="ECO:0000259" key="9">
    <source>
        <dbReference type="PROSITE" id="PS50112"/>
    </source>
</evidence>
<dbReference type="CDD" id="cd00082">
    <property type="entry name" value="HisKA"/>
    <property type="match status" value="1"/>
</dbReference>
<feature type="domain" description="PAC" evidence="10">
    <location>
        <begin position="449"/>
        <end position="503"/>
    </location>
</feature>
<dbReference type="InterPro" id="IPR001789">
    <property type="entry name" value="Sig_transdc_resp-reg_receiver"/>
</dbReference>
<dbReference type="InterPro" id="IPR035965">
    <property type="entry name" value="PAS-like_dom_sf"/>
</dbReference>
<feature type="domain" description="PAS" evidence="9">
    <location>
        <begin position="133"/>
        <end position="172"/>
    </location>
</feature>
<keyword evidence="12" id="KW-1185">Reference proteome</keyword>
<dbReference type="SMART" id="SM00387">
    <property type="entry name" value="HATPase_c"/>
    <property type="match status" value="1"/>
</dbReference>
<evidence type="ECO:0008006" key="13">
    <source>
        <dbReference type="Google" id="ProtNLM"/>
    </source>
</evidence>
<dbReference type="InterPro" id="IPR000700">
    <property type="entry name" value="PAS-assoc_C"/>
</dbReference>
<dbReference type="Gene3D" id="3.30.450.20">
    <property type="entry name" value="PAS domain"/>
    <property type="match status" value="4"/>
</dbReference>
<dbReference type="EMBL" id="JALJOT010000001">
    <property type="protein sequence ID" value="KAK9918671.1"/>
    <property type="molecule type" value="Genomic_DNA"/>
</dbReference>
<dbReference type="SUPFAM" id="SSF55874">
    <property type="entry name" value="ATPase domain of HSP90 chaperone/DNA topoisomerase II/histidine kinase"/>
    <property type="match status" value="1"/>
</dbReference>
<dbReference type="Pfam" id="PF00072">
    <property type="entry name" value="Response_reg"/>
    <property type="match status" value="1"/>
</dbReference>
<keyword evidence="3" id="KW-0716">Sensory transduction</keyword>
<feature type="domain" description="PAS" evidence="9">
    <location>
        <begin position="375"/>
        <end position="448"/>
    </location>
</feature>
<dbReference type="SUPFAM" id="SSF47384">
    <property type="entry name" value="Homodimeric domain of signal transducing histidine kinase"/>
    <property type="match status" value="1"/>
</dbReference>
<dbReference type="InterPro" id="IPR036097">
    <property type="entry name" value="HisK_dim/P_sf"/>
</dbReference>
<dbReference type="SMART" id="SM00086">
    <property type="entry name" value="PAC"/>
    <property type="match status" value="4"/>
</dbReference>
<comment type="caution">
    <text evidence="11">The sequence shown here is derived from an EMBL/GenBank/DDBJ whole genome shotgun (WGS) entry which is preliminary data.</text>
</comment>
<dbReference type="SUPFAM" id="SSF52172">
    <property type="entry name" value="CheY-like"/>
    <property type="match status" value="1"/>
</dbReference>
<keyword evidence="4" id="KW-0902">Two-component regulatory system</keyword>
<dbReference type="InterPro" id="IPR001610">
    <property type="entry name" value="PAC"/>
</dbReference>
<dbReference type="PANTHER" id="PTHR45339">
    <property type="entry name" value="HYBRID SIGNAL TRANSDUCTION HISTIDINE KINASE J"/>
    <property type="match status" value="1"/>
</dbReference>
<evidence type="ECO:0000256" key="4">
    <source>
        <dbReference type="ARBA" id="ARBA00023012"/>
    </source>
</evidence>
<feature type="domain" description="Response regulatory" evidence="8">
    <location>
        <begin position="1106"/>
        <end position="1225"/>
    </location>
</feature>
<evidence type="ECO:0000256" key="6">
    <source>
        <dbReference type="SAM" id="MobiDB-lite"/>
    </source>
</evidence>
<evidence type="ECO:0000313" key="11">
    <source>
        <dbReference type="EMBL" id="KAK9918671.1"/>
    </source>
</evidence>
<feature type="compositionally biased region" description="Low complexity" evidence="6">
    <location>
        <begin position="1031"/>
        <end position="1041"/>
    </location>
</feature>
<keyword evidence="2 5" id="KW-0597">Phosphoprotein</keyword>
<evidence type="ECO:0000256" key="1">
    <source>
        <dbReference type="ARBA" id="ARBA00022543"/>
    </source>
</evidence>
<dbReference type="Proteomes" id="UP001491310">
    <property type="component" value="Unassembled WGS sequence"/>
</dbReference>
<evidence type="ECO:0000259" key="8">
    <source>
        <dbReference type="PROSITE" id="PS50110"/>
    </source>
</evidence>
<dbReference type="SUPFAM" id="SSF55785">
    <property type="entry name" value="PYP-like sensor domain (PAS domain)"/>
    <property type="match status" value="4"/>
</dbReference>
<dbReference type="CDD" id="cd17546">
    <property type="entry name" value="REC_hyHK_CKI1_RcsC-like"/>
    <property type="match status" value="1"/>
</dbReference>
<dbReference type="Pfam" id="PF02518">
    <property type="entry name" value="HATPase_c"/>
    <property type="match status" value="1"/>
</dbReference>
<dbReference type="CDD" id="cd00130">
    <property type="entry name" value="PAS"/>
    <property type="match status" value="4"/>
</dbReference>
<dbReference type="SMART" id="SM00388">
    <property type="entry name" value="HisKA"/>
    <property type="match status" value="1"/>
</dbReference>
<evidence type="ECO:0000313" key="12">
    <source>
        <dbReference type="Proteomes" id="UP001491310"/>
    </source>
</evidence>
<dbReference type="PANTHER" id="PTHR45339:SF1">
    <property type="entry name" value="HYBRID SIGNAL TRANSDUCTION HISTIDINE KINASE J"/>
    <property type="match status" value="1"/>
</dbReference>
<feature type="compositionally biased region" description="Low complexity" evidence="6">
    <location>
        <begin position="971"/>
        <end position="980"/>
    </location>
</feature>
<evidence type="ECO:0000256" key="5">
    <source>
        <dbReference type="PROSITE-ProRule" id="PRU00169"/>
    </source>
</evidence>
<dbReference type="PROSITE" id="PS50112">
    <property type="entry name" value="PAS"/>
    <property type="match status" value="3"/>
</dbReference>
<accession>A0ABR2Z3Z7</accession>
<dbReference type="CDD" id="cd16922">
    <property type="entry name" value="HATPase_EvgS-ArcB-TorS-like"/>
    <property type="match status" value="1"/>
</dbReference>
<dbReference type="InterPro" id="IPR005467">
    <property type="entry name" value="His_kinase_dom"/>
</dbReference>
<dbReference type="PROSITE" id="PS50109">
    <property type="entry name" value="HIS_KIN"/>
    <property type="match status" value="1"/>
</dbReference>
<feature type="compositionally biased region" description="Basic and acidic residues" evidence="6">
    <location>
        <begin position="1062"/>
        <end position="1074"/>
    </location>
</feature>
<dbReference type="Gene3D" id="3.40.50.2300">
    <property type="match status" value="1"/>
</dbReference>
<sequence>MTDGVYNKRRGWAGKLEAFERHKAAALETLKEGIVVTEYGGYQRAEVLGKPVSSLLQGEGTEMGAKSALQEAAAHGVERTAEVLHYRKDGTAFCDQVRVTPMTEGGRLTNVIWVHRDVTEIAEKQNMLALRSRVLNFLSDGIFIADCAGRLMHTNQGFARLTGYEQLEALGRPWTFLLAEEADSTTAGHVWAAYAEGVPVSVDLLLRTKGDTRLWGQISFTPVLSEIDGTVENHVGVITDITARKSTAEAMHLCDKALAATSEATLITDAAQPDNPIIYCNSGFTKLLGYTMGEVVGRNARFMQGPDSDPEAIAELRDAVRRGRATVVELINLRKDGTRFWNQISMTPIKDSSGFVTNFVAVLQDVTERKASEAAFKLRDHALSNLNEGITIADPNLPDCPLMYVNEAFCRMTGYAREEIIGRNCRFLQGPDTDAAAVVRIREALEQKREVSLEILNYKKNGDKFWNLLSMMPVCNAAGAVVSFIGVQSDITELIRRKHAERELQQAKVAAETATEAKSMFLANMSHEIRTPLNGMIAVAQLLLSTNLTPEQRELAETILDSGDTLLTILGDILDFSKIDHNSMLLESAPVSLRDVISSTVEMVAADATKKGLDLAYTMDDALLNRTVLGDAIRIRQVLANILANAVKFTQKGEVVVTATCADASAALPGCAAGDRDGAGDACAGRQLVHVTIRDTGIGISEEDMKKLFQCFRQGSESMSRKYGGTGLGLVISKRLTELMGGTTWVESTMGKGSTFHFTMLLVWADEAPPDSPRPLGPLPQEDRTSPATKGISWQLPVATSAANGWRQLDDNAQWTGPSMAECAQLTGRRAIVDIYHQPTALQVAQSCRMLSMEADIGSAVGCSESYDFAIVGVDEAVAALRGGWKGRPVVVLGRKEGVPMGLHPLVSMVARPVKHVRLVTALLKAIALMRSKAQHVPLHGTASARAAAAAIDAFHIGGGEEPSRRRTRDLSLSQQQRSAVARRRMSLDNSALDFGSDRAAKSRQGRRITPGRNSFAYDTIAEEELRTQCSSSSSPPTTTSNGMRPASRASMEPGSSSKSRSSADERRSCDTAERGWNSGPPRMTGGDSRAAALPKQQASPTGALRVLVAEDNLVNQKVLLKVLQRVTPDSAVFVANNGHEALQEMEKNVYDIVLMDVHMPIIDGLEASRRIRDIYPEEDRPKIVALSADTTQDMQSQGKVVGIHQFICKPFRIEELQKVLNSTSRLPCEARPAVVISHEKIL</sequence>
<keyword evidence="1" id="KW-0675">Receptor</keyword>
<feature type="modified residue" description="4-aspartylphosphate" evidence="5">
    <location>
        <position position="1157"/>
    </location>
</feature>
<dbReference type="Gene3D" id="1.10.287.130">
    <property type="match status" value="1"/>
</dbReference>
<dbReference type="InterPro" id="IPR000014">
    <property type="entry name" value="PAS"/>
</dbReference>
<dbReference type="PRINTS" id="PR00344">
    <property type="entry name" value="BCTRLSENSOR"/>
</dbReference>
<dbReference type="InterPro" id="IPR003661">
    <property type="entry name" value="HisK_dim/P_dom"/>
</dbReference>
<dbReference type="NCBIfam" id="TIGR00229">
    <property type="entry name" value="sensory_box"/>
    <property type="match status" value="4"/>
</dbReference>
<evidence type="ECO:0000259" key="10">
    <source>
        <dbReference type="PROSITE" id="PS50113"/>
    </source>
</evidence>